<evidence type="ECO:0008006" key="3">
    <source>
        <dbReference type="Google" id="ProtNLM"/>
    </source>
</evidence>
<gene>
    <name evidence="1" type="ORF">GOODEAATRI_007501</name>
</gene>
<name>A0ABV0PCA7_9TELE</name>
<reference evidence="1 2" key="1">
    <citation type="submission" date="2021-06" db="EMBL/GenBank/DDBJ databases">
        <authorList>
            <person name="Palmer J.M."/>
        </authorList>
    </citation>
    <scope>NUCLEOTIDE SEQUENCE [LARGE SCALE GENOMIC DNA]</scope>
    <source>
        <strain evidence="1 2">GA_2019</strain>
        <tissue evidence="1">Muscle</tissue>
    </source>
</reference>
<proteinExistence type="predicted"/>
<evidence type="ECO:0000313" key="1">
    <source>
        <dbReference type="EMBL" id="MEQ2181063.1"/>
    </source>
</evidence>
<keyword evidence="2" id="KW-1185">Reference proteome</keyword>
<dbReference type="EMBL" id="JAHRIO010070347">
    <property type="protein sequence ID" value="MEQ2181063.1"/>
    <property type="molecule type" value="Genomic_DNA"/>
</dbReference>
<sequence>WESTIQRLLGDTKHFCPVALKNNNVLWPSTDKISAKYRERTYYFSTLEARESFLQNPAQFVAQREPLQPPALRIFLLGTRGSGKSTHGEWLAQKLGLFHIQFREQLQMQVIAKTSKLVPRADEIVLLESDSEHLATLIKEEMVGDDKEMENTSGNMSNIEEEVMTNEELAIKAYLSHGEALSPHILDMIVPPYFKEEPYM</sequence>
<dbReference type="Proteomes" id="UP001476798">
    <property type="component" value="Unassembled WGS sequence"/>
</dbReference>
<dbReference type="InterPro" id="IPR027417">
    <property type="entry name" value="P-loop_NTPase"/>
</dbReference>
<protein>
    <recommendedName>
        <fullName evidence="3">Nucleoside-diphosphate kinase</fullName>
    </recommendedName>
</protein>
<dbReference type="SUPFAM" id="SSF52540">
    <property type="entry name" value="P-loop containing nucleoside triphosphate hydrolases"/>
    <property type="match status" value="1"/>
</dbReference>
<evidence type="ECO:0000313" key="2">
    <source>
        <dbReference type="Proteomes" id="UP001476798"/>
    </source>
</evidence>
<feature type="non-terminal residue" evidence="1">
    <location>
        <position position="1"/>
    </location>
</feature>
<accession>A0ABV0PCA7</accession>
<organism evidence="1 2">
    <name type="scientific">Goodea atripinnis</name>
    <dbReference type="NCBI Taxonomy" id="208336"/>
    <lineage>
        <taxon>Eukaryota</taxon>
        <taxon>Metazoa</taxon>
        <taxon>Chordata</taxon>
        <taxon>Craniata</taxon>
        <taxon>Vertebrata</taxon>
        <taxon>Euteleostomi</taxon>
        <taxon>Actinopterygii</taxon>
        <taxon>Neopterygii</taxon>
        <taxon>Teleostei</taxon>
        <taxon>Neoteleostei</taxon>
        <taxon>Acanthomorphata</taxon>
        <taxon>Ovalentaria</taxon>
        <taxon>Atherinomorphae</taxon>
        <taxon>Cyprinodontiformes</taxon>
        <taxon>Goodeidae</taxon>
        <taxon>Goodea</taxon>
    </lineage>
</organism>
<dbReference type="Gene3D" id="3.40.50.300">
    <property type="entry name" value="P-loop containing nucleotide triphosphate hydrolases"/>
    <property type="match status" value="1"/>
</dbReference>
<comment type="caution">
    <text evidence="1">The sequence shown here is derived from an EMBL/GenBank/DDBJ whole genome shotgun (WGS) entry which is preliminary data.</text>
</comment>